<dbReference type="InterPro" id="IPR052517">
    <property type="entry name" value="GlcG_carb_metab_protein"/>
</dbReference>
<dbReference type="Proteomes" id="UP001551482">
    <property type="component" value="Unassembled WGS sequence"/>
</dbReference>
<keyword evidence="2" id="KW-1185">Reference proteome</keyword>
<dbReference type="Gene3D" id="3.30.450.150">
    <property type="entry name" value="Haem-degrading domain"/>
    <property type="match status" value="1"/>
</dbReference>
<organism evidence="1 2">
    <name type="scientific">Streptodolium elevatio</name>
    <dbReference type="NCBI Taxonomy" id="3157996"/>
    <lineage>
        <taxon>Bacteria</taxon>
        <taxon>Bacillati</taxon>
        <taxon>Actinomycetota</taxon>
        <taxon>Actinomycetes</taxon>
        <taxon>Kitasatosporales</taxon>
        <taxon>Streptomycetaceae</taxon>
        <taxon>Streptodolium</taxon>
    </lineage>
</organism>
<gene>
    <name evidence="1" type="ORF">AB0C36_14040</name>
</gene>
<dbReference type="SUPFAM" id="SSF143744">
    <property type="entry name" value="GlcG-like"/>
    <property type="match status" value="1"/>
</dbReference>
<dbReference type="RefSeq" id="WP_358353433.1">
    <property type="nucleotide sequence ID" value="NZ_JBEZFP010000029.1"/>
</dbReference>
<proteinExistence type="predicted"/>
<dbReference type="InterPro" id="IPR038084">
    <property type="entry name" value="PduO/GlcC-like_sf"/>
</dbReference>
<dbReference type="Pfam" id="PF03928">
    <property type="entry name" value="HbpS-like"/>
    <property type="match status" value="1"/>
</dbReference>
<sequence length="144" mass="14680">MSENGTGKGVVAAYDVSSDAAGAIVADIVAKCAATGRAVSVAVVDSAGTLVAFHRMDGALRFSADLAVAKARTSASFGRTTAFMEGLMTDRPAFSQSFTEIGGWYLGRGGHPLLRDGKPVGGIGVSGDAADYEDELAREASEAF</sequence>
<dbReference type="InterPro" id="IPR005624">
    <property type="entry name" value="PduO/GlcC-like"/>
</dbReference>
<dbReference type="EMBL" id="JBEZFP010000029">
    <property type="protein sequence ID" value="MEU8134623.1"/>
    <property type="molecule type" value="Genomic_DNA"/>
</dbReference>
<evidence type="ECO:0000313" key="2">
    <source>
        <dbReference type="Proteomes" id="UP001551482"/>
    </source>
</evidence>
<dbReference type="PANTHER" id="PTHR34309:SF1">
    <property type="entry name" value="PROTEIN GLCG"/>
    <property type="match status" value="1"/>
</dbReference>
<evidence type="ECO:0000313" key="1">
    <source>
        <dbReference type="EMBL" id="MEU8134623.1"/>
    </source>
</evidence>
<comment type="caution">
    <text evidence="1">The sequence shown here is derived from an EMBL/GenBank/DDBJ whole genome shotgun (WGS) entry which is preliminary data.</text>
</comment>
<protein>
    <submittedName>
        <fullName evidence="1">Heme-binding protein</fullName>
    </submittedName>
</protein>
<accession>A0ABV3DFV1</accession>
<reference evidence="1 2" key="1">
    <citation type="submission" date="2024-06" db="EMBL/GenBank/DDBJ databases">
        <title>The Natural Products Discovery Center: Release of the First 8490 Sequenced Strains for Exploring Actinobacteria Biosynthetic Diversity.</title>
        <authorList>
            <person name="Kalkreuter E."/>
            <person name="Kautsar S.A."/>
            <person name="Yang D."/>
            <person name="Bader C.D."/>
            <person name="Teijaro C.N."/>
            <person name="Fluegel L."/>
            <person name="Davis C.M."/>
            <person name="Simpson J.R."/>
            <person name="Lauterbach L."/>
            <person name="Steele A.D."/>
            <person name="Gui C."/>
            <person name="Meng S."/>
            <person name="Li G."/>
            <person name="Viehrig K."/>
            <person name="Ye F."/>
            <person name="Su P."/>
            <person name="Kiefer A.F."/>
            <person name="Nichols A."/>
            <person name="Cepeda A.J."/>
            <person name="Yan W."/>
            <person name="Fan B."/>
            <person name="Jiang Y."/>
            <person name="Adhikari A."/>
            <person name="Zheng C.-J."/>
            <person name="Schuster L."/>
            <person name="Cowan T.M."/>
            <person name="Smanski M.J."/>
            <person name="Chevrette M.G."/>
            <person name="De Carvalho L.P.S."/>
            <person name="Shen B."/>
        </authorList>
    </citation>
    <scope>NUCLEOTIDE SEQUENCE [LARGE SCALE GENOMIC DNA]</scope>
    <source>
        <strain evidence="1 2">NPDC048946</strain>
    </source>
</reference>
<name>A0ABV3DFV1_9ACTN</name>
<dbReference type="PANTHER" id="PTHR34309">
    <property type="entry name" value="SLR1406 PROTEIN"/>
    <property type="match status" value="1"/>
</dbReference>